<keyword evidence="4" id="KW-1185">Reference proteome</keyword>
<gene>
    <name evidence="3" type="ORF">IDM40_21105</name>
</gene>
<comment type="caution">
    <text evidence="3">The sequence shown here is derived from an EMBL/GenBank/DDBJ whole genome shotgun (WGS) entry which is preliminary data.</text>
</comment>
<dbReference type="Gene3D" id="3.40.190.150">
    <property type="entry name" value="Bordetella uptake gene, domain 1"/>
    <property type="match status" value="1"/>
</dbReference>
<evidence type="ECO:0000313" key="3">
    <source>
        <dbReference type="EMBL" id="MBE3001172.1"/>
    </source>
</evidence>
<dbReference type="PROSITE" id="PS51257">
    <property type="entry name" value="PROKAR_LIPOPROTEIN"/>
    <property type="match status" value="1"/>
</dbReference>
<keyword evidence="2" id="KW-0732">Signal</keyword>
<evidence type="ECO:0000256" key="1">
    <source>
        <dbReference type="ARBA" id="ARBA00006987"/>
    </source>
</evidence>
<dbReference type="RefSeq" id="WP_193123768.1">
    <property type="nucleotide sequence ID" value="NZ_JADBGI010000021.1"/>
</dbReference>
<evidence type="ECO:0000256" key="2">
    <source>
        <dbReference type="SAM" id="SignalP"/>
    </source>
</evidence>
<evidence type="ECO:0008006" key="5">
    <source>
        <dbReference type="Google" id="ProtNLM"/>
    </source>
</evidence>
<sequence length="371" mass="39746">MVGLSRRRALGALSVSLLAASGCSTPNPHRAEQTASEGDPLPEHVRMVIPYAEGGGTDVWARFIAPFLTAEMDRDCQILPENLPGGESIIGSNRYARDGVNDGTSILISSGTTYFQYLLGRSEVEFDFSDMRPLVLNPTGGVIYGAPEQGVDDLDDLFSGATDLQYGGISATGLDLSALLAFNVLGMDVSTVFGLEGRGPARLAVERGELNLDYQTTSAYLGQVQPLVEEGRAVPLMSFGQIDQEGGMGRDPALPDLPSVGEVHREIHGEDPSGVAWDAYLTFLGAGFSYQKGIWVTGSTPDSVTEPFFEAARKLSGDEDFLAEGEQVLGGYPVYSGAESEDEVRAALSITEEVRSYVLDLLEREHDTVVH</sequence>
<dbReference type="Gene3D" id="3.40.190.10">
    <property type="entry name" value="Periplasmic binding protein-like II"/>
    <property type="match status" value="1"/>
</dbReference>
<dbReference type="InterPro" id="IPR005064">
    <property type="entry name" value="BUG"/>
</dbReference>
<dbReference type="PANTHER" id="PTHR42928">
    <property type="entry name" value="TRICARBOXYLATE-BINDING PROTEIN"/>
    <property type="match status" value="1"/>
</dbReference>
<dbReference type="Proteomes" id="UP000806528">
    <property type="component" value="Unassembled WGS sequence"/>
</dbReference>
<accession>A0ABR9PBG7</accession>
<name>A0ABR9PBG7_9ACTN</name>
<protein>
    <recommendedName>
        <fullName evidence="5">Tripartite-type tricarboxylate transporter, receptor component TctC</fullName>
    </recommendedName>
</protein>
<feature type="signal peptide" evidence="2">
    <location>
        <begin position="1"/>
        <end position="19"/>
    </location>
</feature>
<dbReference type="EMBL" id="JADBGI010000021">
    <property type="protein sequence ID" value="MBE3001172.1"/>
    <property type="molecule type" value="Genomic_DNA"/>
</dbReference>
<proteinExistence type="inferred from homology"/>
<comment type="similarity">
    <text evidence="1">Belongs to the UPF0065 (bug) family.</text>
</comment>
<dbReference type="InterPro" id="IPR042100">
    <property type="entry name" value="Bug_dom1"/>
</dbReference>
<feature type="chain" id="PRO_5046069538" description="Tripartite-type tricarboxylate transporter, receptor component TctC" evidence="2">
    <location>
        <begin position="20"/>
        <end position="371"/>
    </location>
</feature>
<dbReference type="PANTHER" id="PTHR42928:SF5">
    <property type="entry name" value="BLR1237 PROTEIN"/>
    <property type="match status" value="1"/>
</dbReference>
<organism evidence="3 4">
    <name type="scientific">Nocardiopsis coralli</name>
    <dbReference type="NCBI Taxonomy" id="2772213"/>
    <lineage>
        <taxon>Bacteria</taxon>
        <taxon>Bacillati</taxon>
        <taxon>Actinomycetota</taxon>
        <taxon>Actinomycetes</taxon>
        <taxon>Streptosporangiales</taxon>
        <taxon>Nocardiopsidaceae</taxon>
        <taxon>Nocardiopsis</taxon>
    </lineage>
</organism>
<reference evidence="3 4" key="1">
    <citation type="submission" date="2020-09" db="EMBL/GenBank/DDBJ databases">
        <title>Diversity and distribution of actinomycetes associated with coral in the coast of Hainan.</title>
        <authorList>
            <person name="Li F."/>
        </authorList>
    </citation>
    <scope>NUCLEOTIDE SEQUENCE [LARGE SCALE GENOMIC DNA]</scope>
    <source>
        <strain evidence="3 4">HNM0947</strain>
    </source>
</reference>
<evidence type="ECO:0000313" key="4">
    <source>
        <dbReference type="Proteomes" id="UP000806528"/>
    </source>
</evidence>